<reference evidence="1" key="1">
    <citation type="submission" date="2015-04" db="EMBL/GenBank/DDBJ databases">
        <title>The genome sequence of the plant pathogenic Rhizarian Plasmodiophora brassicae reveals insights in its biotrophic life cycle and the origin of chitin synthesis.</title>
        <authorList>
            <person name="Schwelm A."/>
            <person name="Fogelqvist J."/>
            <person name="Knaust A."/>
            <person name="Julke S."/>
            <person name="Lilja T."/>
            <person name="Dhandapani V."/>
            <person name="Bonilla-Rosso G."/>
            <person name="Karlsson M."/>
            <person name="Shevchenko A."/>
            <person name="Choi S.R."/>
            <person name="Kim H.G."/>
            <person name="Park J.Y."/>
            <person name="Lim Y.P."/>
            <person name="Ludwig-Muller J."/>
            <person name="Dixelius C."/>
        </authorList>
    </citation>
    <scope>NUCLEOTIDE SEQUENCE</scope>
    <source>
        <tissue evidence="1">Potato root galls</tissue>
    </source>
</reference>
<name>A0A0H5R0A8_9EUKA</name>
<proteinExistence type="predicted"/>
<organism evidence="1">
    <name type="scientific">Spongospora subterranea</name>
    <dbReference type="NCBI Taxonomy" id="70186"/>
    <lineage>
        <taxon>Eukaryota</taxon>
        <taxon>Sar</taxon>
        <taxon>Rhizaria</taxon>
        <taxon>Endomyxa</taxon>
        <taxon>Phytomyxea</taxon>
        <taxon>Plasmodiophorida</taxon>
        <taxon>Plasmodiophoridae</taxon>
        <taxon>Spongospora</taxon>
    </lineage>
</organism>
<sequence length="154" mass="17604">MDGFRIADLYLDNGYWKVARDRCLGAVYQNPASRLRKLEEQVSRACKTSRMHQREGFPTTMFRNSNPAPPYKTKGSSFARASLLNSEKKRAQCKPQVESIYVADIVNERTKHVARLIQRFRKQALSQSAGLARLRETILDGHQYLASNLKSINT</sequence>
<protein>
    <submittedName>
        <fullName evidence="1">Uncharacterized protein</fullName>
    </submittedName>
</protein>
<evidence type="ECO:0000313" key="1">
    <source>
        <dbReference type="EMBL" id="CRZ01224.1"/>
    </source>
</evidence>
<dbReference type="AlphaFoldDB" id="A0A0H5R0A8"/>
<dbReference type="EMBL" id="HACM01000782">
    <property type="protein sequence ID" value="CRZ01224.1"/>
    <property type="molecule type" value="Transcribed_RNA"/>
</dbReference>
<accession>A0A0H5R0A8</accession>